<keyword evidence="6" id="KW-1185">Reference proteome</keyword>
<dbReference type="AlphaFoldDB" id="A0A2M9ZRE8"/>
<sequence>MRKKFFPVTLVSILLAVACQSETDESHTKLLSSLSGENRSSRFESSNLLLQSLEGSQPVQRIKVLTHNLYFLPSAISNWAQSTRAGYIAQADYIKNQDVIVFEETFDTNARAILLSGIQSQYPYQTDVIGRTTEGWDATLGNYRPASITNGGVTIVSKWPIEEKIQFIYDAGCGSDWFSNKGFAYVRLNVNGARVHVIGTHAQAADSACSDKGVSVRRNQFDNIRSFVQSKGIPSDELLLIAGDLNVIKGTTEYQDMIGRLGVNEPKYAGVQNSWDTKSNRIASFNYPNDPAEYLDYVFVSSDHGQPALWQNLAYDPISAKNWSAGGYTGYEYSDHFPVYGFVYANVNTPTASAHKRSYDNVSFTSVATGKKIQADPSTSNGWLKVSAASESPFTRFNLLRESDPDSNPSCLTSGVIRIEPANYFNYFWNWWLGGGGGNYAYYPKSNDGSDRLEILNLDGGCLQDGSRVAFKDYDTFWRKYHYLTVWDGGSWNEYLYLWMKSIGNRETFILHLDSEPPKNWAADLIYE</sequence>
<comment type="caution">
    <text evidence="5">The sequence shown here is derived from an EMBL/GenBank/DDBJ whole genome shotgun (WGS) entry which is preliminary data.</text>
</comment>
<dbReference type="GO" id="GO:0005576">
    <property type="term" value="C:extracellular region"/>
    <property type="evidence" value="ECO:0007669"/>
    <property type="project" value="InterPro"/>
</dbReference>
<proteinExistence type="predicted"/>
<evidence type="ECO:0000256" key="1">
    <source>
        <dbReference type="ARBA" id="ARBA00022729"/>
    </source>
</evidence>
<reference evidence="6 7" key="1">
    <citation type="submission" date="2017-07" db="EMBL/GenBank/DDBJ databases">
        <title>Leptospira spp. isolated from tropical soils.</title>
        <authorList>
            <person name="Thibeaux R."/>
            <person name="Iraola G."/>
            <person name="Ferres I."/>
            <person name="Bierque E."/>
            <person name="Girault D."/>
            <person name="Soupe-Gilbert M.-E."/>
            <person name="Picardeau M."/>
            <person name="Goarant C."/>
        </authorList>
    </citation>
    <scope>NUCLEOTIDE SEQUENCE [LARGE SCALE GENOMIC DNA]</scope>
    <source>
        <strain evidence="5 7">FH1-B-B1</strain>
        <strain evidence="4 6">FH1-B-C1</strain>
    </source>
</reference>
<keyword evidence="1" id="KW-0732">Signal</keyword>
<dbReference type="PANTHER" id="PTHR16320">
    <property type="entry name" value="SPHINGOMYELINASE FAMILY MEMBER"/>
    <property type="match status" value="1"/>
</dbReference>
<dbReference type="PANTHER" id="PTHR16320:SF23">
    <property type="entry name" value="SPHINGOMYELINASE C 1"/>
    <property type="match status" value="1"/>
</dbReference>
<evidence type="ECO:0000313" key="6">
    <source>
        <dbReference type="Proteomes" id="UP000231962"/>
    </source>
</evidence>
<feature type="domain" description="Endonuclease/exonuclease/phosphatase" evidence="3">
    <location>
        <begin position="65"/>
        <end position="336"/>
    </location>
</feature>
<evidence type="ECO:0000259" key="3">
    <source>
        <dbReference type="Pfam" id="PF03372"/>
    </source>
</evidence>
<evidence type="ECO:0000256" key="2">
    <source>
        <dbReference type="ARBA" id="ARBA00022801"/>
    </source>
</evidence>
<dbReference type="Proteomes" id="UP000231990">
    <property type="component" value="Unassembled WGS sequence"/>
</dbReference>
<dbReference type="OrthoDB" id="338539at2"/>
<accession>A0A2M9ZRE8</accession>
<dbReference type="SUPFAM" id="SSF56219">
    <property type="entry name" value="DNase I-like"/>
    <property type="match status" value="1"/>
</dbReference>
<dbReference type="CDD" id="cd09078">
    <property type="entry name" value="nSMase"/>
    <property type="match status" value="1"/>
</dbReference>
<dbReference type="EMBL" id="NPDZ01000001">
    <property type="protein sequence ID" value="PJZ74539.1"/>
    <property type="molecule type" value="Genomic_DNA"/>
</dbReference>
<evidence type="ECO:0000313" key="7">
    <source>
        <dbReference type="Proteomes" id="UP000231990"/>
    </source>
</evidence>
<evidence type="ECO:0000313" key="5">
    <source>
        <dbReference type="EMBL" id="PJZ74539.1"/>
    </source>
</evidence>
<evidence type="ECO:0000313" key="4">
    <source>
        <dbReference type="EMBL" id="PJZ71007.1"/>
    </source>
</evidence>
<protein>
    <submittedName>
        <fullName evidence="5">Sphingomyelin phosphodiesterase</fullName>
    </submittedName>
</protein>
<dbReference type="Gene3D" id="3.60.10.10">
    <property type="entry name" value="Endonuclease/exonuclease/phosphatase"/>
    <property type="match status" value="1"/>
</dbReference>
<dbReference type="InterPro" id="IPR005135">
    <property type="entry name" value="Endo/exonuclease/phosphatase"/>
</dbReference>
<gene>
    <name evidence="5" type="primary">sph</name>
    <name evidence="4" type="ORF">CH360_00270</name>
    <name evidence="5" type="ORF">CH373_00270</name>
</gene>
<name>A0A2M9ZRE8_9LEPT</name>
<keyword evidence="2" id="KW-0378">Hydrolase</keyword>
<dbReference type="GO" id="GO:0004767">
    <property type="term" value="F:sphingomyelin phosphodiesterase activity"/>
    <property type="evidence" value="ECO:0007669"/>
    <property type="project" value="InterPro"/>
</dbReference>
<organism evidence="5 7">
    <name type="scientific">Leptospira perolatii</name>
    <dbReference type="NCBI Taxonomy" id="2023191"/>
    <lineage>
        <taxon>Bacteria</taxon>
        <taxon>Pseudomonadati</taxon>
        <taxon>Spirochaetota</taxon>
        <taxon>Spirochaetia</taxon>
        <taxon>Leptospirales</taxon>
        <taxon>Leptospiraceae</taxon>
        <taxon>Leptospira</taxon>
    </lineage>
</organism>
<dbReference type="InterPro" id="IPR036691">
    <property type="entry name" value="Endo/exonu/phosph_ase_sf"/>
</dbReference>
<dbReference type="EMBL" id="NPDY01000001">
    <property type="protein sequence ID" value="PJZ71007.1"/>
    <property type="molecule type" value="Genomic_DNA"/>
</dbReference>
<dbReference type="InterPro" id="IPR017766">
    <property type="entry name" value="Sphingomyelinase/PLipase_C"/>
</dbReference>
<dbReference type="Proteomes" id="UP000231962">
    <property type="component" value="Unassembled WGS sequence"/>
</dbReference>
<dbReference type="PROSITE" id="PS51257">
    <property type="entry name" value="PROKAR_LIPOPROTEIN"/>
    <property type="match status" value="1"/>
</dbReference>
<dbReference type="RefSeq" id="WP_100711950.1">
    <property type="nucleotide sequence ID" value="NZ_NPDY01000001.1"/>
</dbReference>
<dbReference type="InterPro" id="IPR038772">
    <property type="entry name" value="Sph/SMPD2-like"/>
</dbReference>
<dbReference type="Pfam" id="PF03372">
    <property type="entry name" value="Exo_endo_phos"/>
    <property type="match status" value="1"/>
</dbReference>
<dbReference type="NCBIfam" id="TIGR03395">
    <property type="entry name" value="sphingomy"/>
    <property type="match status" value="1"/>
</dbReference>